<reference evidence="6" key="1">
    <citation type="submission" date="2007-04" db="EMBL/GenBank/DDBJ databases">
        <title>Annotation of Pediculus humanus corporis strain USDA.</title>
        <authorList>
            <person name="Kirkness E."/>
            <person name="Hannick L."/>
            <person name="Hass B."/>
            <person name="Bruggner R."/>
            <person name="Lawson D."/>
            <person name="Bidwell S."/>
            <person name="Joardar V."/>
            <person name="Caler E."/>
            <person name="Walenz B."/>
            <person name="Inman J."/>
            <person name="Schobel S."/>
            <person name="Galinsky K."/>
            <person name="Amedeo P."/>
            <person name="Strausberg R."/>
        </authorList>
    </citation>
    <scope>NUCLEOTIDE SEQUENCE</scope>
    <source>
        <strain evidence="6">USDA</strain>
    </source>
</reference>
<name>E0VW76_PEDHC</name>
<dbReference type="eggNOG" id="KOG0619">
    <property type="taxonomic scope" value="Eukaryota"/>
</dbReference>
<dbReference type="VEuPathDB" id="VectorBase:PHUM475250"/>
<dbReference type="InterPro" id="IPR013083">
    <property type="entry name" value="Znf_RING/FYVE/PHD"/>
</dbReference>
<keyword evidence="2" id="KW-0862">Zinc</keyword>
<dbReference type="EMBL" id="DS235817">
    <property type="protein sequence ID" value="EEB17632.1"/>
    <property type="molecule type" value="Genomic_DNA"/>
</dbReference>
<protein>
    <submittedName>
        <fullName evidence="6 7">Ubiquitin ligase protein LRSAM1, putative</fullName>
    </submittedName>
</protein>
<reference evidence="7" key="3">
    <citation type="submission" date="2021-02" db="UniProtKB">
        <authorList>
            <consortium name="EnsemblMetazoa"/>
        </authorList>
    </citation>
    <scope>IDENTIFICATION</scope>
    <source>
        <strain evidence="7">USDA</strain>
    </source>
</reference>
<evidence type="ECO:0000313" key="8">
    <source>
        <dbReference type="Proteomes" id="UP000009046"/>
    </source>
</evidence>
<keyword evidence="1 3" id="KW-0479">Metal-binding</keyword>
<reference evidence="6" key="2">
    <citation type="submission" date="2007-04" db="EMBL/GenBank/DDBJ databases">
        <title>The genome of the human body louse.</title>
        <authorList>
            <consortium name="The Human Body Louse Genome Consortium"/>
            <person name="Kirkness E."/>
            <person name="Walenz B."/>
            <person name="Hass B."/>
            <person name="Bruggner R."/>
            <person name="Strausberg R."/>
        </authorList>
    </citation>
    <scope>NUCLEOTIDE SEQUENCE</scope>
    <source>
        <strain evidence="6">USDA</strain>
    </source>
</reference>
<dbReference type="InterPro" id="IPR051728">
    <property type="entry name" value="RING-FYVE_E3_ubiquitin-ligase"/>
</dbReference>
<dbReference type="PROSITE" id="PS50089">
    <property type="entry name" value="ZF_RING_2"/>
    <property type="match status" value="1"/>
</dbReference>
<keyword evidence="1 3" id="KW-0863">Zinc-finger</keyword>
<evidence type="ECO:0000313" key="6">
    <source>
        <dbReference type="EMBL" id="EEB17632.1"/>
    </source>
</evidence>
<keyword evidence="6" id="KW-0436">Ligase</keyword>
<dbReference type="SUPFAM" id="SSF57850">
    <property type="entry name" value="RING/U-box"/>
    <property type="match status" value="1"/>
</dbReference>
<dbReference type="CTD" id="8239368"/>
<evidence type="ECO:0000256" key="1">
    <source>
        <dbReference type="ARBA" id="ARBA00022771"/>
    </source>
</evidence>
<accession>E0VW76</accession>
<dbReference type="EMBL" id="AAZO01005761">
    <property type="status" value="NOT_ANNOTATED_CDS"/>
    <property type="molecule type" value="Genomic_DNA"/>
</dbReference>
<proteinExistence type="predicted"/>
<evidence type="ECO:0000256" key="3">
    <source>
        <dbReference type="PROSITE-ProRule" id="PRU00175"/>
    </source>
</evidence>
<dbReference type="Proteomes" id="UP000009046">
    <property type="component" value="Unassembled WGS sequence"/>
</dbReference>
<sequence length="327" mass="37900">MDEMLMEDYNKCLEINSDVRSHNIKTLAAQLALENDSLKDFMKKFDENKGQLIQTLRDDNDLQKSAVISILEKSDASSWEIKKQILFIENKLAELTRLELAKRKLESDSQVVELSKNRVELTKMLMDLIERQENRRKELIQMIQKMEAIQAVNTDSNDYWLRQYEFLLHSKSYDLVKFLESVDSNLVYEFFINGVFQYLPLLKDVDLRSDKLNDITANTLIKVGINNSEDRSSILKAIRTFLNSNQVNVPSAPEIQHPSAPILEDDKFIQRNNAVYTSQEDCVVCFDAKSNVLFSPCGHICCCFKCSRNISNCPLCREFIKEKIQMN</sequence>
<dbReference type="KEGG" id="phu:Phum_PHUM475250"/>
<dbReference type="STRING" id="121224.E0VW76"/>
<dbReference type="CDD" id="cd16515">
    <property type="entry name" value="RING-HC_LRSAM1"/>
    <property type="match status" value="1"/>
</dbReference>
<feature type="domain" description="RING-type" evidence="5">
    <location>
        <begin position="282"/>
        <end position="317"/>
    </location>
</feature>
<feature type="coiled-coil region" evidence="4">
    <location>
        <begin position="88"/>
        <end position="149"/>
    </location>
</feature>
<dbReference type="InterPro" id="IPR001841">
    <property type="entry name" value="Znf_RING"/>
</dbReference>
<dbReference type="RefSeq" id="XP_002430370.1">
    <property type="nucleotide sequence ID" value="XM_002430325.1"/>
</dbReference>
<dbReference type="InParanoid" id="E0VW76"/>
<keyword evidence="8" id="KW-1185">Reference proteome</keyword>
<evidence type="ECO:0000313" key="7">
    <source>
        <dbReference type="EnsemblMetazoa" id="PHUM475250-PA"/>
    </source>
</evidence>
<dbReference type="Pfam" id="PF13920">
    <property type="entry name" value="zf-C3HC4_3"/>
    <property type="match status" value="1"/>
</dbReference>
<dbReference type="GO" id="GO:0016874">
    <property type="term" value="F:ligase activity"/>
    <property type="evidence" value="ECO:0007669"/>
    <property type="project" value="UniProtKB-KW"/>
</dbReference>
<dbReference type="EnsemblMetazoa" id="PHUM475250-RA">
    <property type="protein sequence ID" value="PHUM475250-PA"/>
    <property type="gene ID" value="PHUM475250"/>
</dbReference>
<keyword evidence="4" id="KW-0175">Coiled coil</keyword>
<evidence type="ECO:0000259" key="5">
    <source>
        <dbReference type="PROSITE" id="PS50089"/>
    </source>
</evidence>
<dbReference type="GeneID" id="8239368"/>
<evidence type="ECO:0000256" key="2">
    <source>
        <dbReference type="ARBA" id="ARBA00022833"/>
    </source>
</evidence>
<dbReference type="OrthoDB" id="1711136at2759"/>
<dbReference type="GO" id="GO:0008270">
    <property type="term" value="F:zinc ion binding"/>
    <property type="evidence" value="ECO:0007669"/>
    <property type="project" value="UniProtKB-KW"/>
</dbReference>
<dbReference type="OMA" id="RTIRIMY"/>
<dbReference type="PANTHER" id="PTHR14879">
    <property type="entry name" value="CASPASE REGULATOR, RING FINGER DOMAIN-CONTAINING"/>
    <property type="match status" value="1"/>
</dbReference>
<dbReference type="Gene3D" id="3.30.40.10">
    <property type="entry name" value="Zinc/RING finger domain, C3HC4 (zinc finger)"/>
    <property type="match status" value="1"/>
</dbReference>
<dbReference type="AlphaFoldDB" id="E0VW76"/>
<dbReference type="PANTHER" id="PTHR14879:SF5">
    <property type="entry name" value="RING-TYPE DOMAIN-CONTAINING PROTEIN"/>
    <property type="match status" value="1"/>
</dbReference>
<organism>
    <name type="scientific">Pediculus humanus subsp. corporis</name>
    <name type="common">Body louse</name>
    <dbReference type="NCBI Taxonomy" id="121224"/>
    <lineage>
        <taxon>Eukaryota</taxon>
        <taxon>Metazoa</taxon>
        <taxon>Ecdysozoa</taxon>
        <taxon>Arthropoda</taxon>
        <taxon>Hexapoda</taxon>
        <taxon>Insecta</taxon>
        <taxon>Pterygota</taxon>
        <taxon>Neoptera</taxon>
        <taxon>Paraneoptera</taxon>
        <taxon>Psocodea</taxon>
        <taxon>Troctomorpha</taxon>
        <taxon>Phthiraptera</taxon>
        <taxon>Anoplura</taxon>
        <taxon>Pediculidae</taxon>
        <taxon>Pediculus</taxon>
    </lineage>
</organism>
<evidence type="ECO:0000256" key="4">
    <source>
        <dbReference type="SAM" id="Coils"/>
    </source>
</evidence>
<gene>
    <name evidence="7" type="primary">8239368</name>
    <name evidence="6" type="ORF">Phum_PHUM475250</name>
</gene>
<dbReference type="HOGENOM" id="CLU_845417_0_0_1"/>